<name>A0A1F5YF57_9BACT</name>
<comment type="caution">
    <text evidence="1">The sequence shown here is derived from an EMBL/GenBank/DDBJ whole genome shotgun (WGS) entry which is preliminary data.</text>
</comment>
<proteinExistence type="predicted"/>
<accession>A0A1F5YF57</accession>
<dbReference type="InterPro" id="IPR045944">
    <property type="entry name" value="DUF6364"/>
</dbReference>
<dbReference type="EMBL" id="MFJB01000083">
    <property type="protein sequence ID" value="OGF98817.1"/>
    <property type="molecule type" value="Genomic_DNA"/>
</dbReference>
<sequence>MNNNTRTTVIIPKDLLQTAKIEAIKRQTSLSRLIEQGLKREIYGENIKRKKSKIRDDSLLRLLGKRSIGINKFRREDIYDDHLRKKMSY</sequence>
<dbReference type="AlphaFoldDB" id="A0A1F5YF57"/>
<evidence type="ECO:0000313" key="1">
    <source>
        <dbReference type="EMBL" id="OGF98817.1"/>
    </source>
</evidence>
<organism evidence="1 2">
    <name type="scientific">Candidatus Gottesmanbacteria bacterium RBG_16_38_7b</name>
    <dbReference type="NCBI Taxonomy" id="1798372"/>
    <lineage>
        <taxon>Bacteria</taxon>
        <taxon>Candidatus Gottesmaniibacteriota</taxon>
    </lineage>
</organism>
<dbReference type="Pfam" id="PF19891">
    <property type="entry name" value="DUF6364"/>
    <property type="match status" value="1"/>
</dbReference>
<dbReference type="Proteomes" id="UP000177396">
    <property type="component" value="Unassembled WGS sequence"/>
</dbReference>
<reference evidence="1 2" key="1">
    <citation type="journal article" date="2016" name="Nat. Commun.">
        <title>Thousands of microbial genomes shed light on interconnected biogeochemical processes in an aquifer system.</title>
        <authorList>
            <person name="Anantharaman K."/>
            <person name="Brown C.T."/>
            <person name="Hug L.A."/>
            <person name="Sharon I."/>
            <person name="Castelle C.J."/>
            <person name="Probst A.J."/>
            <person name="Thomas B.C."/>
            <person name="Singh A."/>
            <person name="Wilkins M.J."/>
            <person name="Karaoz U."/>
            <person name="Brodie E.L."/>
            <person name="Williams K.H."/>
            <person name="Hubbard S.S."/>
            <person name="Banfield J.F."/>
        </authorList>
    </citation>
    <scope>NUCLEOTIDE SEQUENCE [LARGE SCALE GENOMIC DNA]</scope>
</reference>
<gene>
    <name evidence="1" type="ORF">A2153_04680</name>
</gene>
<evidence type="ECO:0000313" key="2">
    <source>
        <dbReference type="Proteomes" id="UP000177396"/>
    </source>
</evidence>
<evidence type="ECO:0008006" key="3">
    <source>
        <dbReference type="Google" id="ProtNLM"/>
    </source>
</evidence>
<protein>
    <recommendedName>
        <fullName evidence="3">Ribbon-helix-helix protein CopG domain-containing protein</fullName>
    </recommendedName>
</protein>